<organism evidence="2 3">
    <name type="scientific">Dentiscutata erythropus</name>
    <dbReference type="NCBI Taxonomy" id="1348616"/>
    <lineage>
        <taxon>Eukaryota</taxon>
        <taxon>Fungi</taxon>
        <taxon>Fungi incertae sedis</taxon>
        <taxon>Mucoromycota</taxon>
        <taxon>Glomeromycotina</taxon>
        <taxon>Glomeromycetes</taxon>
        <taxon>Diversisporales</taxon>
        <taxon>Gigasporaceae</taxon>
        <taxon>Dentiscutata</taxon>
    </lineage>
</organism>
<keyword evidence="3" id="KW-1185">Reference proteome</keyword>
<name>A0A9N9JHU7_9GLOM</name>
<feature type="non-terminal residue" evidence="2">
    <location>
        <position position="1"/>
    </location>
</feature>
<sequence length="142" mass="16277">TDAAAFRKALFSIFGERELPPIRTSDSHDMITAWKASPQTRKAYDALFENMPGTEIKYIERVLEKTCNANTPIHQKAFAIVTCENLLNPDLPDIIGKERIIKPLLPIFEEQLKNNNLHREDNLSTEGEVEDEEDYPFTIDDE</sequence>
<proteinExistence type="predicted"/>
<gene>
    <name evidence="2" type="ORF">DERYTH_LOCUS19519</name>
</gene>
<feature type="compositionally biased region" description="Acidic residues" evidence="1">
    <location>
        <begin position="127"/>
        <end position="142"/>
    </location>
</feature>
<protein>
    <submittedName>
        <fullName evidence="2">14216_t:CDS:1</fullName>
    </submittedName>
</protein>
<accession>A0A9N9JHU7</accession>
<evidence type="ECO:0000313" key="2">
    <source>
        <dbReference type="EMBL" id="CAG8779868.1"/>
    </source>
</evidence>
<feature type="region of interest" description="Disordered" evidence="1">
    <location>
        <begin position="118"/>
        <end position="142"/>
    </location>
</feature>
<dbReference type="Proteomes" id="UP000789405">
    <property type="component" value="Unassembled WGS sequence"/>
</dbReference>
<dbReference type="AlphaFoldDB" id="A0A9N9JHU7"/>
<evidence type="ECO:0000256" key="1">
    <source>
        <dbReference type="SAM" id="MobiDB-lite"/>
    </source>
</evidence>
<comment type="caution">
    <text evidence="2">The sequence shown here is derived from an EMBL/GenBank/DDBJ whole genome shotgun (WGS) entry which is preliminary data.</text>
</comment>
<dbReference type="EMBL" id="CAJVPY010021525">
    <property type="protein sequence ID" value="CAG8779868.1"/>
    <property type="molecule type" value="Genomic_DNA"/>
</dbReference>
<evidence type="ECO:0000313" key="3">
    <source>
        <dbReference type="Proteomes" id="UP000789405"/>
    </source>
</evidence>
<dbReference type="OrthoDB" id="10375562at2759"/>
<reference evidence="2" key="1">
    <citation type="submission" date="2021-06" db="EMBL/GenBank/DDBJ databases">
        <authorList>
            <person name="Kallberg Y."/>
            <person name="Tangrot J."/>
            <person name="Rosling A."/>
        </authorList>
    </citation>
    <scope>NUCLEOTIDE SEQUENCE</scope>
    <source>
        <strain evidence="2">MA453B</strain>
    </source>
</reference>